<gene>
    <name evidence="1" type="ORF">BCF55_1715</name>
</gene>
<evidence type="ECO:0000313" key="1">
    <source>
        <dbReference type="EMBL" id="RLJ71413.1"/>
    </source>
</evidence>
<accession>A0A497XXC0</accession>
<proteinExistence type="predicted"/>
<evidence type="ECO:0000313" key="2">
    <source>
        <dbReference type="Proteomes" id="UP000267841"/>
    </source>
</evidence>
<evidence type="ECO:0008006" key="3">
    <source>
        <dbReference type="Google" id="ProtNLM"/>
    </source>
</evidence>
<dbReference type="Pfam" id="PF06557">
    <property type="entry name" value="DUF1122"/>
    <property type="match status" value="1"/>
</dbReference>
<sequence length="206" mass="24135">MLAFLVDKLKKGFKTEEGLLLRADAKKGRFAEEINLDIYLRKGNRESLLLHAKLFLGRGHYREWIELFGLRREVYGKPFFGSKLESLILDLFAPHTGRLFVEYFEDLETARELKLGVPPPLSRLGFELAKRGFTYVRDWYIPEGLMEGGHKLQGEKTSDLEVQRRRIERLRRELEEFLKSSGNEEVKAIAIERFKIFESLWAQKSL</sequence>
<dbReference type="EMBL" id="RCCJ01000001">
    <property type="protein sequence ID" value="RLJ71413.1"/>
    <property type="molecule type" value="Genomic_DNA"/>
</dbReference>
<dbReference type="InterPro" id="IPR016181">
    <property type="entry name" value="Acyl_CoA_acyltransferase"/>
</dbReference>
<dbReference type="Gene3D" id="3.40.630.30">
    <property type="match status" value="1"/>
</dbReference>
<dbReference type="OrthoDB" id="14114at2"/>
<comment type="caution">
    <text evidence="1">The sequence shown here is derived from an EMBL/GenBank/DDBJ whole genome shotgun (WGS) entry which is preliminary data.</text>
</comment>
<protein>
    <recommendedName>
        <fullName evidence="3">DUF1122 domain-containing protein</fullName>
    </recommendedName>
</protein>
<dbReference type="RefSeq" id="WP_121012775.1">
    <property type="nucleotide sequence ID" value="NZ_RCCJ01000001.1"/>
</dbReference>
<dbReference type="InterPro" id="IPR008304">
    <property type="entry name" value="UCP017998"/>
</dbReference>
<keyword evidence="2" id="KW-1185">Reference proteome</keyword>
<dbReference type="AlphaFoldDB" id="A0A497XXC0"/>
<name>A0A497XXC0_9AQUI</name>
<organism evidence="1 2">
    <name type="scientific">Hydrogenivirga caldilitoris</name>
    <dbReference type="NCBI Taxonomy" id="246264"/>
    <lineage>
        <taxon>Bacteria</taxon>
        <taxon>Pseudomonadati</taxon>
        <taxon>Aquificota</taxon>
        <taxon>Aquificia</taxon>
        <taxon>Aquificales</taxon>
        <taxon>Aquificaceae</taxon>
        <taxon>Hydrogenivirga</taxon>
    </lineage>
</organism>
<dbReference type="SUPFAM" id="SSF55729">
    <property type="entry name" value="Acyl-CoA N-acyltransferases (Nat)"/>
    <property type="match status" value="1"/>
</dbReference>
<dbReference type="Proteomes" id="UP000267841">
    <property type="component" value="Unassembled WGS sequence"/>
</dbReference>
<reference evidence="1 2" key="1">
    <citation type="submission" date="2018-10" db="EMBL/GenBank/DDBJ databases">
        <title>Genomic Encyclopedia of Archaeal and Bacterial Type Strains, Phase II (KMG-II): from individual species to whole genera.</title>
        <authorList>
            <person name="Goeker M."/>
        </authorList>
    </citation>
    <scope>NUCLEOTIDE SEQUENCE [LARGE SCALE GENOMIC DNA]</scope>
    <source>
        <strain evidence="1 2">DSM 16510</strain>
    </source>
</reference>